<feature type="domain" description="1-deoxy-D-xylulose 5-phosphate reductoisomerase N-terminal" evidence="10">
    <location>
        <begin position="6"/>
        <end position="134"/>
    </location>
</feature>
<evidence type="ECO:0000259" key="12">
    <source>
        <dbReference type="Pfam" id="PF13288"/>
    </source>
</evidence>
<keyword evidence="3 9" id="KW-0479">Metal-binding</keyword>
<feature type="binding site" evidence="9">
    <location>
        <position position="222"/>
    </location>
    <ligand>
        <name>1-deoxy-D-xylulose 5-phosphate</name>
        <dbReference type="ChEBI" id="CHEBI:57792"/>
    </ligand>
</feature>
<evidence type="ECO:0000256" key="4">
    <source>
        <dbReference type="ARBA" id="ARBA00022857"/>
    </source>
</evidence>
<evidence type="ECO:0000256" key="2">
    <source>
        <dbReference type="ARBA" id="ARBA00006825"/>
    </source>
</evidence>
<dbReference type="NCBIfam" id="NF003938">
    <property type="entry name" value="PRK05447.1-1"/>
    <property type="match status" value="1"/>
</dbReference>
<evidence type="ECO:0000256" key="3">
    <source>
        <dbReference type="ARBA" id="ARBA00022723"/>
    </source>
</evidence>
<reference evidence="13 14" key="1">
    <citation type="submission" date="2017-09" db="EMBL/GenBank/DDBJ databases">
        <title>The diverse metabolic capabilities of V. boronicumulans make it an excellent choice for continued studies on novel biodegradation.</title>
        <authorList>
            <person name="Sun S."/>
        </authorList>
    </citation>
    <scope>NUCLEOTIDE SEQUENCE [LARGE SCALE GENOMIC DNA]</scope>
    <source>
        <strain evidence="13 14">J1</strain>
    </source>
</reference>
<dbReference type="SUPFAM" id="SSF55347">
    <property type="entry name" value="Glyceraldehyde-3-phosphate dehydrogenase-like, C-terminal domain"/>
    <property type="match status" value="1"/>
</dbReference>
<evidence type="ECO:0000256" key="6">
    <source>
        <dbReference type="ARBA" id="ARBA00023211"/>
    </source>
</evidence>
<dbReference type="GO" id="GO:0070402">
    <property type="term" value="F:NADPH binding"/>
    <property type="evidence" value="ECO:0007669"/>
    <property type="project" value="InterPro"/>
</dbReference>
<dbReference type="EMBL" id="CP023284">
    <property type="protein sequence ID" value="ATA56994.1"/>
    <property type="molecule type" value="Genomic_DNA"/>
</dbReference>
<feature type="binding site" evidence="9">
    <location>
        <position position="180"/>
    </location>
    <ligand>
        <name>1-deoxy-D-xylulose 5-phosphate</name>
        <dbReference type="ChEBI" id="CHEBI:57792"/>
    </ligand>
</feature>
<feature type="binding site" evidence="9">
    <location>
        <position position="203"/>
    </location>
    <ligand>
        <name>1-deoxy-D-xylulose 5-phosphate</name>
        <dbReference type="ChEBI" id="CHEBI:57792"/>
    </ligand>
</feature>
<feature type="binding site" evidence="9">
    <location>
        <position position="154"/>
    </location>
    <ligand>
        <name>Mn(2+)</name>
        <dbReference type="ChEBI" id="CHEBI:29035"/>
    </ligand>
</feature>
<feature type="binding site" evidence="9">
    <location>
        <position position="154"/>
    </location>
    <ligand>
        <name>1-deoxy-D-xylulose 5-phosphate</name>
        <dbReference type="ChEBI" id="CHEBI:57792"/>
    </ligand>
</feature>
<evidence type="ECO:0000256" key="9">
    <source>
        <dbReference type="HAMAP-Rule" id="MF_00183"/>
    </source>
</evidence>
<comment type="function">
    <text evidence="9">Catalyzes the NADPH-dependent rearrangement and reduction of 1-deoxy-D-xylulose-5-phosphate (DXP) to 2-C-methyl-D-erythritol 4-phosphate (MEP).</text>
</comment>
<dbReference type="SUPFAM" id="SSF51735">
    <property type="entry name" value="NAD(P)-binding Rossmann-fold domains"/>
    <property type="match status" value="1"/>
</dbReference>
<feature type="binding site" evidence="9">
    <location>
        <position position="153"/>
    </location>
    <ligand>
        <name>1-deoxy-D-xylulose 5-phosphate</name>
        <dbReference type="ChEBI" id="CHEBI:57792"/>
    </ligand>
</feature>
<dbReference type="NCBIfam" id="NF009114">
    <property type="entry name" value="PRK12464.1"/>
    <property type="match status" value="1"/>
</dbReference>
<protein>
    <recommendedName>
        <fullName evidence="9">1-deoxy-D-xylulose 5-phosphate reductoisomerase</fullName>
        <shortName evidence="9">DXP reductoisomerase</shortName>
        <ecNumber evidence="9">1.1.1.267</ecNumber>
    </recommendedName>
    <alternativeName>
        <fullName evidence="9">1-deoxyxylulose-5-phosphate reductoisomerase</fullName>
    </alternativeName>
    <alternativeName>
        <fullName evidence="9">2-C-methyl-D-erythritol 4-phosphate synthase</fullName>
    </alternativeName>
</protein>
<dbReference type="GO" id="GO:0030604">
    <property type="term" value="F:1-deoxy-D-xylulose-5-phosphate reductoisomerase activity"/>
    <property type="evidence" value="ECO:0007669"/>
    <property type="project" value="UniProtKB-UniRule"/>
</dbReference>
<feature type="binding site" evidence="9">
    <location>
        <position position="14"/>
    </location>
    <ligand>
        <name>NADPH</name>
        <dbReference type="ChEBI" id="CHEBI:57783"/>
    </ligand>
</feature>
<dbReference type="Pfam" id="PF02670">
    <property type="entry name" value="DXP_reductoisom"/>
    <property type="match status" value="1"/>
</dbReference>
<feature type="binding site" evidence="9">
    <location>
        <position position="40"/>
    </location>
    <ligand>
        <name>NADPH</name>
        <dbReference type="ChEBI" id="CHEBI:57783"/>
    </ligand>
</feature>
<evidence type="ECO:0000313" key="13">
    <source>
        <dbReference type="EMBL" id="ATA56994.1"/>
    </source>
</evidence>
<gene>
    <name evidence="9" type="primary">dxr</name>
    <name evidence="13" type="ORF">CKY39_30070</name>
</gene>
<evidence type="ECO:0000259" key="11">
    <source>
        <dbReference type="Pfam" id="PF08436"/>
    </source>
</evidence>
<feature type="binding site" evidence="9">
    <location>
        <position position="13"/>
    </location>
    <ligand>
        <name>NADPH</name>
        <dbReference type="ChEBI" id="CHEBI:57783"/>
    </ligand>
</feature>
<dbReference type="AlphaFoldDB" id="A0A250DRT4"/>
<dbReference type="PANTHER" id="PTHR30525:SF0">
    <property type="entry name" value="1-DEOXY-D-XYLULOSE 5-PHOSPHATE REDUCTOISOMERASE, CHLOROPLASTIC"/>
    <property type="match status" value="1"/>
</dbReference>
<feature type="domain" description="1-deoxy-D-xylulose 5-phosphate reductoisomerase C-terminal" evidence="11">
    <location>
        <begin position="148"/>
        <end position="233"/>
    </location>
</feature>
<feature type="binding site" evidence="9">
    <location>
        <position position="127"/>
    </location>
    <ligand>
        <name>1-deoxy-D-xylulose 5-phosphate</name>
        <dbReference type="ChEBI" id="CHEBI:57792"/>
    </ligand>
</feature>
<comment type="cofactor">
    <cofactor evidence="9">
        <name>Mg(2+)</name>
        <dbReference type="ChEBI" id="CHEBI:18420"/>
    </cofactor>
    <cofactor evidence="9">
        <name>Mn(2+)</name>
        <dbReference type="ChEBI" id="CHEBI:29035"/>
    </cofactor>
</comment>
<evidence type="ECO:0000259" key="10">
    <source>
        <dbReference type="Pfam" id="PF02670"/>
    </source>
</evidence>
<dbReference type="InterPro" id="IPR013644">
    <property type="entry name" value="DXP_reductoisomerase_C"/>
</dbReference>
<keyword evidence="5 9" id="KW-0560">Oxidoreductase</keyword>
<feature type="binding site" evidence="9">
    <location>
        <position position="126"/>
    </location>
    <ligand>
        <name>NADPH</name>
        <dbReference type="ChEBI" id="CHEBI:57783"/>
    </ligand>
</feature>
<feature type="binding site" evidence="9">
    <location>
        <position position="128"/>
    </location>
    <ligand>
        <name>NADPH</name>
        <dbReference type="ChEBI" id="CHEBI:57783"/>
    </ligand>
</feature>
<keyword evidence="7 9" id="KW-0414">Isoprene biosynthesis</keyword>
<evidence type="ECO:0000313" key="14">
    <source>
        <dbReference type="Proteomes" id="UP000217154"/>
    </source>
</evidence>
<dbReference type="NCBIfam" id="TIGR00243">
    <property type="entry name" value="Dxr"/>
    <property type="match status" value="1"/>
</dbReference>
<dbReference type="FunFam" id="3.40.50.720:FF:000045">
    <property type="entry name" value="1-deoxy-D-xylulose 5-phosphate reductoisomerase"/>
    <property type="match status" value="1"/>
</dbReference>
<dbReference type="InterPro" id="IPR013512">
    <property type="entry name" value="DXP_reductoisomerase_N"/>
</dbReference>
<evidence type="ECO:0000256" key="1">
    <source>
        <dbReference type="ARBA" id="ARBA00005094"/>
    </source>
</evidence>
<keyword evidence="4 9" id="KW-0521">NADP</keyword>
<dbReference type="PIRSF" id="PIRSF006205">
    <property type="entry name" value="Dxp_reductismrs"/>
    <property type="match status" value="1"/>
</dbReference>
<dbReference type="PANTHER" id="PTHR30525">
    <property type="entry name" value="1-DEOXY-D-XYLULOSE 5-PHOSPHATE REDUCTOISOMERASE"/>
    <property type="match status" value="1"/>
</dbReference>
<feature type="binding site" evidence="9">
    <location>
        <position position="225"/>
    </location>
    <ligand>
        <name>1-deoxy-D-xylulose 5-phosphate</name>
        <dbReference type="ChEBI" id="CHEBI:57792"/>
    </ligand>
</feature>
<comment type="catalytic activity">
    <reaction evidence="8">
        <text>2-C-methyl-D-erythritol 4-phosphate + NADP(+) = 1-deoxy-D-xylulose 5-phosphate + NADPH + H(+)</text>
        <dbReference type="Rhea" id="RHEA:13717"/>
        <dbReference type="ChEBI" id="CHEBI:15378"/>
        <dbReference type="ChEBI" id="CHEBI:57783"/>
        <dbReference type="ChEBI" id="CHEBI:57792"/>
        <dbReference type="ChEBI" id="CHEBI:58262"/>
        <dbReference type="ChEBI" id="CHEBI:58349"/>
        <dbReference type="EC" id="1.1.1.267"/>
    </reaction>
    <physiologicalReaction direction="right-to-left" evidence="8">
        <dbReference type="Rhea" id="RHEA:13719"/>
    </physiologicalReaction>
</comment>
<evidence type="ECO:0000256" key="8">
    <source>
        <dbReference type="ARBA" id="ARBA00048543"/>
    </source>
</evidence>
<keyword evidence="9" id="KW-0460">Magnesium</keyword>
<feature type="binding site" evidence="9">
    <location>
        <position position="216"/>
    </location>
    <ligand>
        <name>1-deoxy-D-xylulose 5-phosphate</name>
        <dbReference type="ChEBI" id="CHEBI:57792"/>
    </ligand>
</feature>
<sequence>MATQRLTLLGATGSIGDSTLDLVARHPDRFTVHALTAHRNLDKLFTHCVAFRPEVAVVGDAKDAMQLQARLRAAGLRTEVMHGPQALCEVAQSAGCDTVVAAIVGAAGLLSSLAAARAGKKILLANKEALVMSGALFMRAVAAHGATLLPLDSEHNAIFQCLAGAPAGGAGVQRLVLTASGGPFLHRPLEALDHVTPDEACAHPTWRMGRKISVDSATMMNKGLETIEARWLFAMPPERIEVVIHPQSVIHSMVAYADQSVLAQLGRPDMRTPIAHALAWPERIDSGVAPLDFLQLAHLSFAAPELKRFPCLRLALEVLREGCTASVTLNAANEVAVDAFLNERLRYTDIAHVVEDCLQHAPSSAHENPDDILAADAHARVRAGQAIQRAALRSPSPAVPLSESVTLAEGMGARL</sequence>
<feature type="binding site" evidence="9">
    <location>
        <position position="152"/>
    </location>
    <ligand>
        <name>Mn(2+)</name>
        <dbReference type="ChEBI" id="CHEBI:29035"/>
    </ligand>
</feature>
<dbReference type="GO" id="GO:0030145">
    <property type="term" value="F:manganese ion binding"/>
    <property type="evidence" value="ECO:0007669"/>
    <property type="project" value="TreeGrafter"/>
</dbReference>
<comment type="pathway">
    <text evidence="1 9">Isoprenoid biosynthesis; isopentenyl diphosphate biosynthesis via DXP pathway; isopentenyl diphosphate from 1-deoxy-D-xylulose 5-phosphate: step 1/6.</text>
</comment>
<comment type="caution">
    <text evidence="9">Lacks conserved residue(s) required for the propagation of feature annotation.</text>
</comment>
<dbReference type="InterPro" id="IPR026877">
    <property type="entry name" value="DXPR_C"/>
</dbReference>
<dbReference type="RefSeq" id="WP_095747020.1">
    <property type="nucleotide sequence ID" value="NZ_CP023284.1"/>
</dbReference>
<feature type="binding site" evidence="9">
    <location>
        <position position="39"/>
    </location>
    <ligand>
        <name>NADPH</name>
        <dbReference type="ChEBI" id="CHEBI:57783"/>
    </ligand>
</feature>
<dbReference type="InterPro" id="IPR036291">
    <property type="entry name" value="NAD(P)-bd_dom_sf"/>
</dbReference>
<dbReference type="SUPFAM" id="SSF69055">
    <property type="entry name" value="1-deoxy-D-xylulose-5-phosphate reductoisomerase, C-terminal domain"/>
    <property type="match status" value="1"/>
</dbReference>
<evidence type="ECO:0000256" key="7">
    <source>
        <dbReference type="ARBA" id="ARBA00023229"/>
    </source>
</evidence>
<accession>A0A250DRT4</accession>
<dbReference type="InterPro" id="IPR036169">
    <property type="entry name" value="DXPR_C_sf"/>
</dbReference>
<dbReference type="Pfam" id="PF13288">
    <property type="entry name" value="DXPR_C"/>
    <property type="match status" value="1"/>
</dbReference>
<dbReference type="KEGG" id="vbo:CKY39_30070"/>
<keyword evidence="13" id="KW-0413">Isomerase</keyword>
<dbReference type="Proteomes" id="UP000217154">
    <property type="component" value="Chromosome"/>
</dbReference>
<dbReference type="GO" id="GO:0051484">
    <property type="term" value="P:isopentenyl diphosphate biosynthetic process, methylerythritol 4-phosphate pathway involved in terpenoid biosynthetic process"/>
    <property type="evidence" value="ECO:0007669"/>
    <property type="project" value="TreeGrafter"/>
</dbReference>
<dbReference type="GO" id="GO:0016853">
    <property type="term" value="F:isomerase activity"/>
    <property type="evidence" value="ECO:0007669"/>
    <property type="project" value="UniProtKB-KW"/>
</dbReference>
<name>A0A250DRT4_9BURK</name>
<evidence type="ECO:0000256" key="5">
    <source>
        <dbReference type="ARBA" id="ARBA00023002"/>
    </source>
</evidence>
<organism evidence="13 14">
    <name type="scientific">Variovorax boronicumulans</name>
    <dbReference type="NCBI Taxonomy" id="436515"/>
    <lineage>
        <taxon>Bacteria</taxon>
        <taxon>Pseudomonadati</taxon>
        <taxon>Pseudomonadota</taxon>
        <taxon>Betaproteobacteria</taxon>
        <taxon>Burkholderiales</taxon>
        <taxon>Comamonadaceae</taxon>
        <taxon>Variovorax</taxon>
    </lineage>
</organism>
<feature type="binding site" evidence="9">
    <location>
        <position position="209"/>
    </location>
    <ligand>
        <name>NADPH</name>
        <dbReference type="ChEBI" id="CHEBI:57783"/>
    </ligand>
</feature>
<feature type="binding site" evidence="9">
    <location>
        <position position="15"/>
    </location>
    <ligand>
        <name>NADPH</name>
        <dbReference type="ChEBI" id="CHEBI:57783"/>
    </ligand>
</feature>
<dbReference type="InterPro" id="IPR003821">
    <property type="entry name" value="DXP_reductoisomerase"/>
</dbReference>
<dbReference type="UniPathway" id="UPA00056">
    <property type="reaction ID" value="UER00092"/>
</dbReference>
<dbReference type="Gene3D" id="3.40.50.720">
    <property type="entry name" value="NAD(P)-binding Rossmann-like Domain"/>
    <property type="match status" value="1"/>
</dbReference>
<feature type="binding site" evidence="9">
    <location>
        <position position="12"/>
    </location>
    <ligand>
        <name>NADPH</name>
        <dbReference type="ChEBI" id="CHEBI:57783"/>
    </ligand>
</feature>
<feature type="binding site" evidence="9">
    <location>
        <position position="225"/>
    </location>
    <ligand>
        <name>Mn(2+)</name>
        <dbReference type="ChEBI" id="CHEBI:29035"/>
    </ligand>
</feature>
<dbReference type="EC" id="1.1.1.267" evidence="9"/>
<dbReference type="Pfam" id="PF08436">
    <property type="entry name" value="DXP_redisom_C"/>
    <property type="match status" value="1"/>
</dbReference>
<dbReference type="Gene3D" id="1.10.1740.10">
    <property type="match status" value="1"/>
</dbReference>
<feature type="domain" description="DXP reductoisomerase C-terminal" evidence="12">
    <location>
        <begin position="265"/>
        <end position="380"/>
    </location>
</feature>
<comment type="similarity">
    <text evidence="2 9">Belongs to the DXR family.</text>
</comment>
<feature type="binding site" evidence="9">
    <location>
        <position position="221"/>
    </location>
    <ligand>
        <name>1-deoxy-D-xylulose 5-phosphate</name>
        <dbReference type="ChEBI" id="CHEBI:57792"/>
    </ligand>
</feature>
<keyword evidence="6 9" id="KW-0464">Manganese</keyword>
<dbReference type="HAMAP" id="MF_00183">
    <property type="entry name" value="DXP_reductoisom"/>
    <property type="match status" value="1"/>
</dbReference>
<proteinExistence type="inferred from homology"/>